<dbReference type="Pfam" id="PF12854">
    <property type="entry name" value="PPR_1"/>
    <property type="match status" value="1"/>
</dbReference>
<dbReference type="GO" id="GO:0009507">
    <property type="term" value="C:chloroplast"/>
    <property type="evidence" value="ECO:0007669"/>
    <property type="project" value="TreeGrafter"/>
</dbReference>
<dbReference type="Pfam" id="PF01535">
    <property type="entry name" value="PPR"/>
    <property type="match status" value="1"/>
</dbReference>
<evidence type="ECO:0000256" key="2">
    <source>
        <dbReference type="ARBA" id="ARBA00022737"/>
    </source>
</evidence>
<dbReference type="PANTHER" id="PTHR47936:SF1">
    <property type="entry name" value="PENTATRICOPEPTIDE REPEAT-CONTAINING PROTEIN GUN1, CHLOROPLASTIC"/>
    <property type="match status" value="1"/>
</dbReference>
<evidence type="ECO:0000313" key="5">
    <source>
        <dbReference type="Proteomes" id="UP001054252"/>
    </source>
</evidence>
<keyword evidence="2" id="KW-0677">Repeat</keyword>
<dbReference type="GO" id="GO:0031930">
    <property type="term" value="P:mitochondria-nucleus signaling pathway"/>
    <property type="evidence" value="ECO:0007669"/>
    <property type="project" value="TreeGrafter"/>
</dbReference>
<accession>A0AAV5M131</accession>
<sequence length="315" mass="35748">MQGVTSPPTLYGPFQNHRLRLTHPPPPTHPFLGLGSMARSRRAPTEMKISSSLHLLEKQFDLMWDLVKEMQQFKGYVTLAKMSKVMRRLVEATGYSDAIAAFREIENFGVRQDGEAIAVLMAALVKGNALDSVDHARNLIIPLTSICFDVLINGFCKAKKLEDARNIMDEMERHGYRLNKGCKPNMVTYTLIMKARCEAGEITQALEVYEKIKSDGCLPDEEEALKWLQKMEEDSCKSGRLTYSPLLPLCFRKNRMKVPTFLLNHMFKNDLSIDLGIYALLLSGFCESGNLQLPCSYFKEMVLKGMVPYQSTYSR</sequence>
<feature type="repeat" description="PPR" evidence="3">
    <location>
        <begin position="144"/>
        <end position="178"/>
    </location>
</feature>
<keyword evidence="5" id="KW-1185">Reference proteome</keyword>
<evidence type="ECO:0000313" key="4">
    <source>
        <dbReference type="EMBL" id="GKV42412.1"/>
    </source>
</evidence>
<organism evidence="4 5">
    <name type="scientific">Rubroshorea leprosula</name>
    <dbReference type="NCBI Taxonomy" id="152421"/>
    <lineage>
        <taxon>Eukaryota</taxon>
        <taxon>Viridiplantae</taxon>
        <taxon>Streptophyta</taxon>
        <taxon>Embryophyta</taxon>
        <taxon>Tracheophyta</taxon>
        <taxon>Spermatophyta</taxon>
        <taxon>Magnoliopsida</taxon>
        <taxon>eudicotyledons</taxon>
        <taxon>Gunneridae</taxon>
        <taxon>Pentapetalae</taxon>
        <taxon>rosids</taxon>
        <taxon>malvids</taxon>
        <taxon>Malvales</taxon>
        <taxon>Dipterocarpaceae</taxon>
        <taxon>Rubroshorea</taxon>
    </lineage>
</organism>
<evidence type="ECO:0008006" key="6">
    <source>
        <dbReference type="Google" id="ProtNLM"/>
    </source>
</evidence>
<evidence type="ECO:0000256" key="3">
    <source>
        <dbReference type="PROSITE-ProRule" id="PRU00708"/>
    </source>
</evidence>
<dbReference type="GO" id="GO:0010019">
    <property type="term" value="P:chloroplast-nucleus signaling pathway"/>
    <property type="evidence" value="ECO:0007669"/>
    <property type="project" value="TreeGrafter"/>
</dbReference>
<proteinExistence type="inferred from homology"/>
<dbReference type="Proteomes" id="UP001054252">
    <property type="component" value="Unassembled WGS sequence"/>
</dbReference>
<evidence type="ECO:0000256" key="1">
    <source>
        <dbReference type="ARBA" id="ARBA00007626"/>
    </source>
</evidence>
<comment type="similarity">
    <text evidence="1">Belongs to the PPR family. P subfamily.</text>
</comment>
<dbReference type="PROSITE" id="PS51375">
    <property type="entry name" value="PPR"/>
    <property type="match status" value="3"/>
</dbReference>
<feature type="repeat" description="PPR" evidence="3">
    <location>
        <begin position="274"/>
        <end position="308"/>
    </location>
</feature>
<feature type="repeat" description="PPR" evidence="3">
    <location>
        <begin position="185"/>
        <end position="219"/>
    </location>
</feature>
<dbReference type="EMBL" id="BPVZ01000158">
    <property type="protein sequence ID" value="GKV42412.1"/>
    <property type="molecule type" value="Genomic_DNA"/>
</dbReference>
<comment type="caution">
    <text evidence="4">The sequence shown here is derived from an EMBL/GenBank/DDBJ whole genome shotgun (WGS) entry which is preliminary data.</text>
</comment>
<dbReference type="Gene3D" id="1.25.40.10">
    <property type="entry name" value="Tetratricopeptide repeat domain"/>
    <property type="match status" value="2"/>
</dbReference>
<name>A0AAV5M131_9ROSI</name>
<dbReference type="NCBIfam" id="TIGR00756">
    <property type="entry name" value="PPR"/>
    <property type="match status" value="2"/>
</dbReference>
<gene>
    <name evidence="4" type="ORF">SLEP1_g49821</name>
</gene>
<reference evidence="4 5" key="1">
    <citation type="journal article" date="2021" name="Commun. Biol.">
        <title>The genome of Shorea leprosula (Dipterocarpaceae) highlights the ecological relevance of drought in aseasonal tropical rainforests.</title>
        <authorList>
            <person name="Ng K.K.S."/>
            <person name="Kobayashi M.J."/>
            <person name="Fawcett J.A."/>
            <person name="Hatakeyama M."/>
            <person name="Paape T."/>
            <person name="Ng C.H."/>
            <person name="Ang C.C."/>
            <person name="Tnah L.H."/>
            <person name="Lee C.T."/>
            <person name="Nishiyama T."/>
            <person name="Sese J."/>
            <person name="O'Brien M.J."/>
            <person name="Copetti D."/>
            <person name="Mohd Noor M.I."/>
            <person name="Ong R.C."/>
            <person name="Putra M."/>
            <person name="Sireger I.Z."/>
            <person name="Indrioko S."/>
            <person name="Kosugi Y."/>
            <person name="Izuno A."/>
            <person name="Isagi Y."/>
            <person name="Lee S.L."/>
            <person name="Shimizu K.K."/>
        </authorList>
    </citation>
    <scope>NUCLEOTIDE SEQUENCE [LARGE SCALE GENOMIC DNA]</scope>
    <source>
        <strain evidence="4">214</strain>
    </source>
</reference>
<dbReference type="AlphaFoldDB" id="A0AAV5M131"/>
<dbReference type="InterPro" id="IPR002885">
    <property type="entry name" value="PPR_rpt"/>
</dbReference>
<dbReference type="Pfam" id="PF13041">
    <property type="entry name" value="PPR_2"/>
    <property type="match status" value="1"/>
</dbReference>
<dbReference type="PANTHER" id="PTHR47936">
    <property type="entry name" value="PPR_LONG DOMAIN-CONTAINING PROTEIN"/>
    <property type="match status" value="1"/>
</dbReference>
<dbReference type="InterPro" id="IPR011990">
    <property type="entry name" value="TPR-like_helical_dom_sf"/>
</dbReference>
<protein>
    <recommendedName>
        <fullName evidence="6">Pentatricopeptide repeat-containing protein</fullName>
    </recommendedName>
</protein>